<protein>
    <recommendedName>
        <fullName evidence="4">DUF3467 domain-containing protein</fullName>
    </recommendedName>
</protein>
<gene>
    <name evidence="2" type="ORF">IZ6_07970</name>
</gene>
<evidence type="ECO:0000313" key="2">
    <source>
        <dbReference type="EMBL" id="BCJ90062.1"/>
    </source>
</evidence>
<evidence type="ECO:0000313" key="3">
    <source>
        <dbReference type="Proteomes" id="UP000515317"/>
    </source>
</evidence>
<sequence length="85" mass="9246">MADFDDWDKNEQGHLKLWPFLGFTTAVFANERGGLRLEVGAPPKPGQPTAAVQVAFSERELRQLAEALTDVANRLAASKKEGGHA</sequence>
<keyword evidence="1" id="KW-0175">Coiled coil</keyword>
<proteinExistence type="predicted"/>
<feature type="coiled-coil region" evidence="1">
    <location>
        <begin position="54"/>
        <end position="81"/>
    </location>
</feature>
<keyword evidence="3" id="KW-1185">Reference proteome</keyword>
<dbReference type="AlphaFoldDB" id="A0A6S6QS07"/>
<organism evidence="2 3">
    <name type="scientific">Terrihabitans soli</name>
    <dbReference type="NCBI Taxonomy" id="708113"/>
    <lineage>
        <taxon>Bacteria</taxon>
        <taxon>Pseudomonadati</taxon>
        <taxon>Pseudomonadota</taxon>
        <taxon>Alphaproteobacteria</taxon>
        <taxon>Hyphomicrobiales</taxon>
        <taxon>Terrihabitans</taxon>
    </lineage>
</organism>
<name>A0A6S6QS07_9HYPH</name>
<dbReference type="RefSeq" id="WP_222876722.1">
    <property type="nucleotide sequence ID" value="NZ_AP023361.1"/>
</dbReference>
<dbReference type="Proteomes" id="UP000515317">
    <property type="component" value="Chromosome"/>
</dbReference>
<dbReference type="KEGG" id="tso:IZ6_07970"/>
<evidence type="ECO:0000256" key="1">
    <source>
        <dbReference type="SAM" id="Coils"/>
    </source>
</evidence>
<dbReference type="EMBL" id="AP023361">
    <property type="protein sequence ID" value="BCJ90062.1"/>
    <property type="molecule type" value="Genomic_DNA"/>
</dbReference>
<evidence type="ECO:0008006" key="4">
    <source>
        <dbReference type="Google" id="ProtNLM"/>
    </source>
</evidence>
<accession>A0A6S6QS07</accession>
<reference evidence="2 3" key="1">
    <citation type="submission" date="2020-08" db="EMBL/GenBank/DDBJ databases">
        <title>Genome sequence of Rhizobiales bacterium strain IZ6.</title>
        <authorList>
            <person name="Nakai R."/>
            <person name="Naganuma T."/>
        </authorList>
    </citation>
    <scope>NUCLEOTIDE SEQUENCE [LARGE SCALE GENOMIC DNA]</scope>
    <source>
        <strain evidence="2 3">IZ6</strain>
    </source>
</reference>